<accession>B1L3P2</accession>
<evidence type="ECO:0000313" key="5">
    <source>
        <dbReference type="EMBL" id="ACB07071.1"/>
    </source>
</evidence>
<dbReference type="SFLD" id="SFLDG01084">
    <property type="entry name" value="Uncharacterised_Radical_SAM_Su"/>
    <property type="match status" value="1"/>
</dbReference>
<dbReference type="SFLD" id="SFLDS00029">
    <property type="entry name" value="Radical_SAM"/>
    <property type="match status" value="1"/>
</dbReference>
<evidence type="ECO:0000313" key="6">
    <source>
        <dbReference type="Proteomes" id="UP000001686"/>
    </source>
</evidence>
<dbReference type="InterPro" id="IPR058240">
    <property type="entry name" value="rSAM_sf"/>
</dbReference>
<reference evidence="5 6" key="1">
    <citation type="journal article" date="2008" name="Proc. Natl. Acad. Sci. U.S.A.">
        <title>A korarchaeal genome reveals new insights into the evolution of the Archaea.</title>
        <authorList>
            <person name="Elkins J.G."/>
            <person name="Podar M."/>
            <person name="Graham D.E."/>
            <person name="Makarova K.S."/>
            <person name="Wolf Y."/>
            <person name="Randau L."/>
            <person name="Hedlund B.P."/>
            <person name="Brochier-Armanet C."/>
            <person name="Kunin V."/>
            <person name="Anderson I."/>
            <person name="Lapidus A."/>
            <person name="Goltsman E."/>
            <person name="Barry K."/>
            <person name="Koonin E.V."/>
            <person name="Hugenholtz P."/>
            <person name="Kyrpides N."/>
            <person name="Wanner G."/>
            <person name="Richardson P."/>
            <person name="Keller M."/>
            <person name="Stetter K.O."/>
        </authorList>
    </citation>
    <scope>NUCLEOTIDE SEQUENCE [LARGE SCALE GENOMIC DNA]</scope>
    <source>
        <strain evidence="6">OPF8</strain>
    </source>
</reference>
<organism evidence="5 6">
    <name type="scientific">Korarchaeum cryptofilum (strain OPF8)</name>
    <dbReference type="NCBI Taxonomy" id="374847"/>
    <lineage>
        <taxon>Archaea</taxon>
        <taxon>Thermoproteota</taxon>
        <taxon>Candidatus Korarchaeia</taxon>
        <taxon>Candidatus Korarchaeales</taxon>
        <taxon>Candidatus Korarchaeaceae</taxon>
        <taxon>Candidatus Korarchaeum</taxon>
    </lineage>
</organism>
<dbReference type="PANTHER" id="PTHR43432:SF6">
    <property type="entry name" value="RADICAL SAM CORE DOMAIN-CONTAINING PROTEIN"/>
    <property type="match status" value="1"/>
</dbReference>
<dbReference type="eggNOG" id="arCOG01290">
    <property type="taxonomic scope" value="Archaea"/>
</dbReference>
<evidence type="ECO:0000259" key="4">
    <source>
        <dbReference type="SMART" id="SM00729"/>
    </source>
</evidence>
<dbReference type="CDD" id="cd01335">
    <property type="entry name" value="Radical_SAM"/>
    <property type="match status" value="1"/>
</dbReference>
<dbReference type="EMBL" id="CP000968">
    <property type="protein sequence ID" value="ACB07071.1"/>
    <property type="molecule type" value="Genomic_DNA"/>
</dbReference>
<evidence type="ECO:0000256" key="1">
    <source>
        <dbReference type="ARBA" id="ARBA00022723"/>
    </source>
</evidence>
<dbReference type="SUPFAM" id="SSF102114">
    <property type="entry name" value="Radical SAM enzymes"/>
    <property type="match status" value="1"/>
</dbReference>
<sequence length="253" mass="28653">MSPEYKIIMEGIRAKSILNRSSIGDYCVNPYIGCSHACSYCYAQYYTRRMGYSGAWGSYVYAKLNAIELLEKEIFRKARGVVYISSLTDAYQPAESSLAITRAILKLLLERDWPIIIQTKSSLVLRDLDIISGFSDASVGLTIITLDDELRRALEPRASSVKDRIYTLQKLKEAGIRTFTFIGPIIPGAALEDILALVKEVKSLSDLIYFDKFREKPGIRMGKMSAEDSNAYYRRIKASLSEKLRGVNYIFLY</sequence>
<dbReference type="HOGENOM" id="CLU_015525_2_2_2"/>
<dbReference type="SMART" id="SM00729">
    <property type="entry name" value="Elp3"/>
    <property type="match status" value="1"/>
</dbReference>
<dbReference type="GO" id="GO:0003824">
    <property type="term" value="F:catalytic activity"/>
    <property type="evidence" value="ECO:0007669"/>
    <property type="project" value="InterPro"/>
</dbReference>
<dbReference type="Proteomes" id="UP000001686">
    <property type="component" value="Chromosome"/>
</dbReference>
<name>B1L3P2_KORCO</name>
<dbReference type="GO" id="GO:0046872">
    <property type="term" value="F:metal ion binding"/>
    <property type="evidence" value="ECO:0007669"/>
    <property type="project" value="UniProtKB-KW"/>
</dbReference>
<dbReference type="KEGG" id="kcr:Kcr_0313"/>
<evidence type="ECO:0000256" key="3">
    <source>
        <dbReference type="ARBA" id="ARBA00023014"/>
    </source>
</evidence>
<dbReference type="PhylomeDB" id="B1L3P2"/>
<dbReference type="InterPro" id="IPR040086">
    <property type="entry name" value="MJ0683-like"/>
</dbReference>
<protein>
    <submittedName>
        <fullName evidence="5">Radical SAM domain protein</fullName>
    </submittedName>
</protein>
<dbReference type="Gene3D" id="3.80.30.30">
    <property type="match status" value="1"/>
</dbReference>
<dbReference type="GO" id="GO:0051536">
    <property type="term" value="F:iron-sulfur cluster binding"/>
    <property type="evidence" value="ECO:0007669"/>
    <property type="project" value="UniProtKB-KW"/>
</dbReference>
<dbReference type="EnsemblBacteria" id="ACB07071">
    <property type="protein sequence ID" value="ACB07071"/>
    <property type="gene ID" value="Kcr_0313"/>
</dbReference>
<feature type="domain" description="Elp3/MiaA/NifB-like radical SAM core" evidence="4">
    <location>
        <begin position="24"/>
        <end position="238"/>
    </location>
</feature>
<dbReference type="AlphaFoldDB" id="B1L3P2"/>
<evidence type="ECO:0000256" key="2">
    <source>
        <dbReference type="ARBA" id="ARBA00023004"/>
    </source>
</evidence>
<keyword evidence="3" id="KW-0411">Iron-sulfur</keyword>
<dbReference type="Pfam" id="PF04055">
    <property type="entry name" value="Radical_SAM"/>
    <property type="match status" value="1"/>
</dbReference>
<keyword evidence="2" id="KW-0408">Iron</keyword>
<keyword evidence="6" id="KW-1185">Reference proteome</keyword>
<keyword evidence="1" id="KW-0479">Metal-binding</keyword>
<dbReference type="InParanoid" id="B1L3P2"/>
<gene>
    <name evidence="5" type="ordered locus">Kcr_0313</name>
</gene>
<proteinExistence type="predicted"/>
<dbReference type="PANTHER" id="PTHR43432">
    <property type="entry name" value="SLR0285 PROTEIN"/>
    <property type="match status" value="1"/>
</dbReference>
<dbReference type="InterPro" id="IPR007197">
    <property type="entry name" value="rSAM"/>
</dbReference>
<dbReference type="InterPro" id="IPR006638">
    <property type="entry name" value="Elp3/MiaA/NifB-like_rSAM"/>
</dbReference>